<sequence>MSENLKRAESLFNRIMNQNGSNSGGTNSNSGNGIQSKTGGMTSSIGSSKSYGSRHHNNNNHHSEHSSNNNINSSNSSNSSHNINNHSSHHASNHHHHKGGYKSYNGGSGNGYRGNNNNSNSMPNPNIELPKKDPIKTAEETLKDIPADHHVLPYCWTIWHHSRAKPKQKEVEEEDGSGAAAAAVAGSSATASTAAAVAALSGTGSGTSTETDSSVAVNSYLQTTNEIEFPKLNNTTETTTNIGSLEQMWACLSTLKKTYELPIGTELLIFKSGVNPVWEDPINTKGGRWVFRFSRRSPGNNSKDSDGESSMNVRKKSSLIWERLILKTMTGSIIPDSTYSEEIQDLLLNDISGLVLSVRKDEDIISIWNSNLNFNKKKQSANNKDVAEDTDKTSKKLTSFQARRIICDSILRIIRECKTITRGSDSIETLDSGSNERVYGVSFEYRLHSDNNNPSSHSGGSDKHGGGNRRYPKSYSNKNEPEA</sequence>
<evidence type="ECO:0000256" key="1">
    <source>
        <dbReference type="RuleBase" id="RU004374"/>
    </source>
</evidence>
<feature type="region of interest" description="Disordered" evidence="2">
    <location>
        <begin position="16"/>
        <end position="131"/>
    </location>
</feature>
<comment type="caution">
    <text evidence="3">The sequence shown here is derived from an EMBL/GenBank/DDBJ whole genome shotgun (WGS) entry which is preliminary data.</text>
</comment>
<feature type="compositionally biased region" description="Basic residues" evidence="2">
    <location>
        <begin position="87"/>
        <end position="100"/>
    </location>
</feature>
<dbReference type="Proteomes" id="UP000837801">
    <property type="component" value="Unassembled WGS sequence"/>
</dbReference>
<dbReference type="PANTHER" id="PTHR11960">
    <property type="entry name" value="EUKARYOTIC TRANSLATION INITIATION FACTOR 4E RELATED"/>
    <property type="match status" value="1"/>
</dbReference>
<keyword evidence="1" id="KW-0396">Initiation factor</keyword>
<comment type="similarity">
    <text evidence="1">Belongs to the eukaryotic initiation factor 4E family.</text>
</comment>
<keyword evidence="4" id="KW-1185">Reference proteome</keyword>
<dbReference type="PANTHER" id="PTHR11960:SF18">
    <property type="entry name" value="EUKARYOTIC TRANSLATION INITIATION FACTOR 4E HOMOLOGOUS PROTEIN, ISOFORM B"/>
    <property type="match status" value="1"/>
</dbReference>
<dbReference type="GO" id="GO:0003743">
    <property type="term" value="F:translation initiation factor activity"/>
    <property type="evidence" value="ECO:0007669"/>
    <property type="project" value="UniProtKB-KW"/>
</dbReference>
<name>A0A9P0QT74_9ASCO</name>
<dbReference type="Pfam" id="PF01652">
    <property type="entry name" value="IF4E"/>
    <property type="match status" value="1"/>
</dbReference>
<dbReference type="OrthoDB" id="590761at2759"/>
<dbReference type="PROSITE" id="PS00813">
    <property type="entry name" value="IF4E"/>
    <property type="match status" value="1"/>
</dbReference>
<dbReference type="InterPro" id="IPR001040">
    <property type="entry name" value="TIF_eIF_4E"/>
</dbReference>
<feature type="compositionally biased region" description="Low complexity" evidence="2">
    <location>
        <begin position="19"/>
        <end position="51"/>
    </location>
</feature>
<gene>
    <name evidence="3" type="ORF">CLIB1423_13S02124</name>
</gene>
<feature type="region of interest" description="Disordered" evidence="2">
    <location>
        <begin position="447"/>
        <end position="483"/>
    </location>
</feature>
<reference evidence="3" key="1">
    <citation type="submission" date="2022-03" db="EMBL/GenBank/DDBJ databases">
        <authorList>
            <person name="Legras J.-L."/>
            <person name="Devillers H."/>
            <person name="Grondin C."/>
        </authorList>
    </citation>
    <scope>NUCLEOTIDE SEQUENCE</scope>
    <source>
        <strain evidence="3">CLIB 1423</strain>
    </source>
</reference>
<feature type="compositionally biased region" description="Low complexity" evidence="2">
    <location>
        <begin position="66"/>
        <end position="86"/>
    </location>
</feature>
<dbReference type="AlphaFoldDB" id="A0A9P0QT74"/>
<proteinExistence type="inferred from homology"/>
<feature type="compositionally biased region" description="Polar residues" evidence="2">
    <location>
        <begin position="474"/>
        <end position="483"/>
    </location>
</feature>
<organism evidence="3 4">
    <name type="scientific">[Candida] railenensis</name>
    <dbReference type="NCBI Taxonomy" id="45579"/>
    <lineage>
        <taxon>Eukaryota</taxon>
        <taxon>Fungi</taxon>
        <taxon>Dikarya</taxon>
        <taxon>Ascomycota</taxon>
        <taxon>Saccharomycotina</taxon>
        <taxon>Pichiomycetes</taxon>
        <taxon>Debaryomycetaceae</taxon>
        <taxon>Kurtzmaniella</taxon>
    </lineage>
</organism>
<dbReference type="GO" id="GO:0016281">
    <property type="term" value="C:eukaryotic translation initiation factor 4F complex"/>
    <property type="evidence" value="ECO:0007669"/>
    <property type="project" value="TreeGrafter"/>
</dbReference>
<dbReference type="SUPFAM" id="SSF55418">
    <property type="entry name" value="eIF4e-like"/>
    <property type="match status" value="1"/>
</dbReference>
<evidence type="ECO:0000256" key="2">
    <source>
        <dbReference type="SAM" id="MobiDB-lite"/>
    </source>
</evidence>
<accession>A0A9P0QT74</accession>
<keyword evidence="1" id="KW-0694">RNA-binding</keyword>
<dbReference type="Gene3D" id="3.30.760.10">
    <property type="entry name" value="RNA Cap, Translation Initiation Factor Eif4e"/>
    <property type="match status" value="1"/>
</dbReference>
<keyword evidence="1" id="KW-0648">Protein biosynthesis</keyword>
<dbReference type="InterPro" id="IPR019770">
    <property type="entry name" value="TIF_eIF_4E_CS"/>
</dbReference>
<evidence type="ECO:0000313" key="3">
    <source>
        <dbReference type="EMBL" id="CAH2353930.1"/>
    </source>
</evidence>
<evidence type="ECO:0000313" key="4">
    <source>
        <dbReference type="Proteomes" id="UP000837801"/>
    </source>
</evidence>
<dbReference type="InterPro" id="IPR023398">
    <property type="entry name" value="TIF_eIF4e-like"/>
</dbReference>
<protein>
    <submittedName>
        <fullName evidence="3">Uncharacterized protein</fullName>
    </submittedName>
</protein>
<dbReference type="EMBL" id="CAKXYY010000013">
    <property type="protein sequence ID" value="CAH2353930.1"/>
    <property type="molecule type" value="Genomic_DNA"/>
</dbReference>
<dbReference type="GO" id="GO:0000340">
    <property type="term" value="F:RNA 7-methylguanosine cap binding"/>
    <property type="evidence" value="ECO:0007669"/>
    <property type="project" value="TreeGrafter"/>
</dbReference>